<evidence type="ECO:0000313" key="2">
    <source>
        <dbReference type="EMBL" id="CAH2063099.1"/>
    </source>
</evidence>
<dbReference type="Proteomes" id="UP000837857">
    <property type="component" value="Chromosome 3"/>
</dbReference>
<name>A0ABN8ISC9_9NEOP</name>
<evidence type="ECO:0000313" key="3">
    <source>
        <dbReference type="Proteomes" id="UP000837857"/>
    </source>
</evidence>
<organism evidence="2 3">
    <name type="scientific">Iphiclides podalirius</name>
    <name type="common">scarce swallowtail</name>
    <dbReference type="NCBI Taxonomy" id="110791"/>
    <lineage>
        <taxon>Eukaryota</taxon>
        <taxon>Metazoa</taxon>
        <taxon>Ecdysozoa</taxon>
        <taxon>Arthropoda</taxon>
        <taxon>Hexapoda</taxon>
        <taxon>Insecta</taxon>
        <taxon>Pterygota</taxon>
        <taxon>Neoptera</taxon>
        <taxon>Endopterygota</taxon>
        <taxon>Lepidoptera</taxon>
        <taxon>Glossata</taxon>
        <taxon>Ditrysia</taxon>
        <taxon>Papilionoidea</taxon>
        <taxon>Papilionidae</taxon>
        <taxon>Papilioninae</taxon>
        <taxon>Iphiclides</taxon>
    </lineage>
</organism>
<keyword evidence="3" id="KW-1185">Reference proteome</keyword>
<feature type="region of interest" description="Disordered" evidence="1">
    <location>
        <begin position="1"/>
        <end position="56"/>
    </location>
</feature>
<accession>A0ABN8ISC9</accession>
<proteinExistence type="predicted"/>
<dbReference type="EMBL" id="OW152815">
    <property type="protein sequence ID" value="CAH2063099.1"/>
    <property type="molecule type" value="Genomic_DNA"/>
</dbReference>
<gene>
    <name evidence="2" type="ORF">IPOD504_LOCUS12379</name>
</gene>
<feature type="non-terminal residue" evidence="2">
    <location>
        <position position="91"/>
    </location>
</feature>
<sequence length="91" mass="8991">MSGAGAGPRRGRGCGAARARARRGSPTGGSSAARRGACGALAARGPTTAPPAPAPLPRLAALCHTNTPRASLTTHPFTHTPDTPLFAKVGL</sequence>
<feature type="compositionally biased region" description="Low complexity" evidence="1">
    <location>
        <begin position="24"/>
        <end position="47"/>
    </location>
</feature>
<evidence type="ECO:0000256" key="1">
    <source>
        <dbReference type="SAM" id="MobiDB-lite"/>
    </source>
</evidence>
<protein>
    <submittedName>
        <fullName evidence="2">Uncharacterized protein</fullName>
    </submittedName>
</protein>
<reference evidence="2" key="1">
    <citation type="submission" date="2022-03" db="EMBL/GenBank/DDBJ databases">
        <authorList>
            <person name="Martin H S."/>
        </authorList>
    </citation>
    <scope>NUCLEOTIDE SEQUENCE</scope>
</reference>